<name>A0ABU8EB53_9ACTN</name>
<comment type="caution">
    <text evidence="6">The sequence shown here is derived from an EMBL/GenBank/DDBJ whole genome shotgun (WGS) entry which is preliminary data.</text>
</comment>
<organism evidence="6 7">
    <name type="scientific">Klenkia terrae</name>
    <dbReference type="NCBI Taxonomy" id="1052259"/>
    <lineage>
        <taxon>Bacteria</taxon>
        <taxon>Bacillati</taxon>
        <taxon>Actinomycetota</taxon>
        <taxon>Actinomycetes</taxon>
        <taxon>Geodermatophilales</taxon>
        <taxon>Geodermatophilaceae</taxon>
        <taxon>Klenkia</taxon>
    </lineage>
</organism>
<dbReference type="EMBL" id="JBAPLV010000016">
    <property type="protein sequence ID" value="MEI4279840.1"/>
    <property type="molecule type" value="Genomic_DNA"/>
</dbReference>
<evidence type="ECO:0000256" key="4">
    <source>
        <dbReference type="SAM" id="MobiDB-lite"/>
    </source>
</evidence>
<dbReference type="SMART" id="SM00919">
    <property type="entry name" value="Malic_M"/>
    <property type="match status" value="1"/>
</dbReference>
<dbReference type="RefSeq" id="WP_225233953.1">
    <property type="nucleotide sequence ID" value="NZ_JBAPLV010000016.1"/>
</dbReference>
<dbReference type="InterPro" id="IPR051674">
    <property type="entry name" value="Malate_Decarboxylase"/>
</dbReference>
<dbReference type="InterPro" id="IPR012301">
    <property type="entry name" value="Malic_N_dom"/>
</dbReference>
<evidence type="ECO:0000259" key="5">
    <source>
        <dbReference type="PROSITE" id="PS51671"/>
    </source>
</evidence>
<dbReference type="PANTHER" id="PTHR43237:SF4">
    <property type="entry name" value="NADP-DEPENDENT MALIC ENZYME"/>
    <property type="match status" value="1"/>
</dbReference>
<keyword evidence="7" id="KW-1185">Reference proteome</keyword>
<dbReference type="InterPro" id="IPR036291">
    <property type="entry name" value="NAD(P)-bd_dom_sf"/>
</dbReference>
<feature type="compositionally biased region" description="Low complexity" evidence="4">
    <location>
        <begin position="1"/>
        <end position="16"/>
    </location>
</feature>
<dbReference type="PRINTS" id="PR00072">
    <property type="entry name" value="MALOXRDTASE"/>
</dbReference>
<dbReference type="InterPro" id="IPR002912">
    <property type="entry name" value="ACT_dom"/>
</dbReference>
<reference evidence="6 7" key="1">
    <citation type="submission" date="2024-03" db="EMBL/GenBank/DDBJ databases">
        <title>Draft genome sequence of Klenkia terrae.</title>
        <authorList>
            <person name="Duangmal K."/>
            <person name="Chantavorakit T."/>
        </authorList>
    </citation>
    <scope>NUCLEOTIDE SEQUENCE [LARGE SCALE GENOMIC DNA]</scope>
    <source>
        <strain evidence="6 7">JCM 17786</strain>
    </source>
</reference>
<dbReference type="PANTHER" id="PTHR43237">
    <property type="entry name" value="NADP-DEPENDENT MALIC ENZYME"/>
    <property type="match status" value="1"/>
</dbReference>
<accession>A0ABU8EB53</accession>
<evidence type="ECO:0000256" key="1">
    <source>
        <dbReference type="ARBA" id="ARBA00008785"/>
    </source>
</evidence>
<evidence type="ECO:0000313" key="6">
    <source>
        <dbReference type="EMBL" id="MEI4279840.1"/>
    </source>
</evidence>
<dbReference type="Gene3D" id="3.40.50.720">
    <property type="entry name" value="NAD(P)-binding Rossmann-like Domain"/>
    <property type="match status" value="1"/>
</dbReference>
<sequence>MSTDTQTPAQTPAETPAAPPARGPVTSASYSITVRLSADGDPATIGRIATAVGSAGGAVTAIDVVESRSDGLTVDVTCSAADAAHSEEVVAALDAVEDVHVRKVSDRTFLLHLGGKIEVVSKVPLKTRDDLSMAYTPGVARVCLALADHPEDVRRLTIKGNTVAVVTDGSAVLGLGDIGPGASLPVMEGKAALFKRFADIDAWPICLDTQDVDEIVRTVELIAPGFGGINLEDIAAPRCFEIEARLRAKLDIPVFHDDQHGTAIVALAALRNALRVVDKQLADVRVVVAGGGAAGTAIVSLLLEAGAQHVLVWDREGILSPDDDRLSPAKHELAQRTNPDCRRGELPGALVGADVFIGVSAGNVLPVEALAGMAEKAIVFPMANPTPEVDPVRARPHCAVVASGRSDLPNQINNVLAFPGVFRGLLDAKAKEIRPGMLLAAADALAAVVRDDQLNANYIIPSVFDSAATEAVAAAVAASARQEPGATVQVDEDRLPV</sequence>
<evidence type="ECO:0000256" key="2">
    <source>
        <dbReference type="ARBA" id="ARBA00023002"/>
    </source>
</evidence>
<dbReference type="SMART" id="SM01274">
    <property type="entry name" value="malic"/>
    <property type="match status" value="1"/>
</dbReference>
<feature type="domain" description="ACT" evidence="5">
    <location>
        <begin position="33"/>
        <end position="109"/>
    </location>
</feature>
<gene>
    <name evidence="6" type="ORF">UXQ13_15320</name>
</gene>
<keyword evidence="3" id="KW-0479">Metal-binding</keyword>
<dbReference type="InterPro" id="IPR001891">
    <property type="entry name" value="Malic_OxRdtase"/>
</dbReference>
<evidence type="ECO:0000256" key="3">
    <source>
        <dbReference type="RuleBase" id="RU003427"/>
    </source>
</evidence>
<feature type="region of interest" description="Disordered" evidence="4">
    <location>
        <begin position="1"/>
        <end position="26"/>
    </location>
</feature>
<dbReference type="Pfam" id="PF00390">
    <property type="entry name" value="malic"/>
    <property type="match status" value="1"/>
</dbReference>
<proteinExistence type="inferred from homology"/>
<dbReference type="InterPro" id="IPR046346">
    <property type="entry name" value="Aminoacid_DH-like_N_sf"/>
</dbReference>
<keyword evidence="2" id="KW-0560">Oxidoreductase</keyword>
<dbReference type="InterPro" id="IPR037062">
    <property type="entry name" value="Malic_N_dom_sf"/>
</dbReference>
<dbReference type="Pfam" id="PF03949">
    <property type="entry name" value="Malic_M"/>
    <property type="match status" value="2"/>
</dbReference>
<dbReference type="PROSITE" id="PS51671">
    <property type="entry name" value="ACT"/>
    <property type="match status" value="1"/>
</dbReference>
<dbReference type="Gene3D" id="3.40.50.10380">
    <property type="entry name" value="Malic enzyme, N-terminal domain"/>
    <property type="match status" value="1"/>
</dbReference>
<dbReference type="InterPro" id="IPR012302">
    <property type="entry name" value="Malic_NAD-bd"/>
</dbReference>
<dbReference type="SUPFAM" id="SSF51735">
    <property type="entry name" value="NAD(P)-binding Rossmann-fold domains"/>
    <property type="match status" value="1"/>
</dbReference>
<protein>
    <submittedName>
        <fullName evidence="6">NAD-dependent malic enzyme</fullName>
    </submittedName>
</protein>
<dbReference type="SUPFAM" id="SSF53223">
    <property type="entry name" value="Aminoacid dehydrogenase-like, N-terminal domain"/>
    <property type="match status" value="1"/>
</dbReference>
<evidence type="ECO:0000313" key="7">
    <source>
        <dbReference type="Proteomes" id="UP001373496"/>
    </source>
</evidence>
<dbReference type="Proteomes" id="UP001373496">
    <property type="component" value="Unassembled WGS sequence"/>
</dbReference>
<comment type="similarity">
    <text evidence="1 3">Belongs to the malic enzymes family.</text>
</comment>